<comment type="subcellular location">
    <subcellularLocation>
        <location evidence="1">Cytoplasm</location>
    </subcellularLocation>
</comment>
<dbReference type="InterPro" id="IPR044159">
    <property type="entry name" value="IQM"/>
</dbReference>
<evidence type="ECO:0000313" key="4">
    <source>
        <dbReference type="Proteomes" id="UP001320119"/>
    </source>
</evidence>
<accession>A0AAN1WGR0</accession>
<evidence type="ECO:0000313" key="3">
    <source>
        <dbReference type="EMBL" id="BCD97250.1"/>
    </source>
</evidence>
<dbReference type="EMBL" id="AP023086">
    <property type="protein sequence ID" value="BCD97250.1"/>
    <property type="molecule type" value="Genomic_DNA"/>
</dbReference>
<evidence type="ECO:0000256" key="2">
    <source>
        <dbReference type="ARBA" id="ARBA00022490"/>
    </source>
</evidence>
<organism evidence="3 4">
    <name type="scientific">Marinagarivorans cellulosilyticus</name>
    <dbReference type="NCBI Taxonomy" id="2721545"/>
    <lineage>
        <taxon>Bacteria</taxon>
        <taxon>Pseudomonadati</taxon>
        <taxon>Pseudomonadota</taxon>
        <taxon>Gammaproteobacteria</taxon>
        <taxon>Cellvibrionales</taxon>
        <taxon>Cellvibrionaceae</taxon>
        <taxon>Marinagarivorans</taxon>
    </lineage>
</organism>
<keyword evidence="4" id="KW-1185">Reference proteome</keyword>
<dbReference type="PANTHER" id="PTHR31250">
    <property type="entry name" value="IQ DOMAIN-CONTAINING PROTEIN IQM3"/>
    <property type="match status" value="1"/>
</dbReference>
<gene>
    <name evidence="3" type="ORF">MARGE09_P1451</name>
</gene>
<name>A0AAN1WGR0_9GAMM</name>
<dbReference type="PANTHER" id="PTHR31250:SF27">
    <property type="entry name" value="IQ DOMAIN-CONTAINING PROTEIN IQM5"/>
    <property type="match status" value="1"/>
</dbReference>
<evidence type="ECO:0000256" key="1">
    <source>
        <dbReference type="ARBA" id="ARBA00004496"/>
    </source>
</evidence>
<dbReference type="RefSeq" id="WP_236986724.1">
    <property type="nucleotide sequence ID" value="NZ_AP023086.1"/>
</dbReference>
<dbReference type="GO" id="GO:0005737">
    <property type="term" value="C:cytoplasm"/>
    <property type="evidence" value="ECO:0007669"/>
    <property type="project" value="UniProtKB-SubCell"/>
</dbReference>
<proteinExistence type="predicted"/>
<keyword evidence="2" id="KW-0963">Cytoplasm</keyword>
<protein>
    <submittedName>
        <fullName evidence="3">Uncharacterized protein</fullName>
    </submittedName>
</protein>
<dbReference type="AlphaFoldDB" id="A0AAN1WGR0"/>
<dbReference type="KEGG" id="marq:MARGE09_P1451"/>
<dbReference type="Proteomes" id="UP001320119">
    <property type="component" value="Chromosome"/>
</dbReference>
<reference evidence="3 4" key="1">
    <citation type="journal article" date="2022" name="IScience">
        <title>An ultrasensitive nanofiber-based assay for enzymatic hydrolysis and deep-sea microbial degradation of cellulose.</title>
        <authorList>
            <person name="Tsudome M."/>
            <person name="Tachioka M."/>
            <person name="Miyazaki M."/>
            <person name="Uchimura K."/>
            <person name="Tsuda M."/>
            <person name="Takaki Y."/>
            <person name="Deguchi S."/>
        </authorList>
    </citation>
    <scope>NUCLEOTIDE SEQUENCE [LARGE SCALE GENOMIC DNA]</scope>
    <source>
        <strain evidence="3 4">GE09</strain>
    </source>
</reference>
<sequence length="386" mass="43170">MPTLSSHIQKAAQWHAASHGKANDAQATRTEIILRAYHIKTGTAVEERTELLQELLAIAKDYIEKHTFSAAYYTQFIELGMQVQKQLIAMEKAKKAWGSAKKIFAPSGSQFGKTNPLQNYSAKAASPTSARNYWLEGLDPNHRSWGHMPKAHFDKWLADAGTTLGFFEWLEDKNLARGLPQVEYLAPNERWKYMCVFGDDKIMYRHQQALGSPGTGSIPLQRFTTWGLQTAHSGRNYAIWVCGANGIFYTNSHAVSKFHHSSFLAGQRVLAAGEWVITAGKLLLISHKTGHHAASVSNLYSAIRLLDSRLDLSRTVVQITDYVAKKNRFITAKQFLAKGGNAAACDEILTSTGVPMNMKLEAQKRCDMHKDWDFKHATTPKRFTTA</sequence>